<protein>
    <submittedName>
        <fullName evidence="2">CCD78 protein</fullName>
    </submittedName>
</protein>
<dbReference type="AlphaFoldDB" id="A0A851UPZ8"/>
<evidence type="ECO:0000256" key="1">
    <source>
        <dbReference type="SAM" id="MobiDB-lite"/>
    </source>
</evidence>
<feature type="non-terminal residue" evidence="2">
    <location>
        <position position="1"/>
    </location>
</feature>
<organism evidence="2 3">
    <name type="scientific">Elachura formosa</name>
    <name type="common">spotted wren-babbler</name>
    <dbReference type="NCBI Taxonomy" id="1463973"/>
    <lineage>
        <taxon>Eukaryota</taxon>
        <taxon>Metazoa</taxon>
        <taxon>Chordata</taxon>
        <taxon>Craniata</taxon>
        <taxon>Vertebrata</taxon>
        <taxon>Euteleostomi</taxon>
        <taxon>Archelosauria</taxon>
        <taxon>Archosauria</taxon>
        <taxon>Dinosauria</taxon>
        <taxon>Saurischia</taxon>
        <taxon>Theropoda</taxon>
        <taxon>Coelurosauria</taxon>
        <taxon>Aves</taxon>
        <taxon>Neognathae</taxon>
        <taxon>Neoaves</taxon>
        <taxon>Telluraves</taxon>
        <taxon>Australaves</taxon>
        <taxon>Passeriformes</taxon>
        <taxon>Elachuridae</taxon>
        <taxon>Elachura</taxon>
    </lineage>
</organism>
<feature type="compositionally biased region" description="Basic and acidic residues" evidence="1">
    <location>
        <begin position="7"/>
        <end position="25"/>
    </location>
</feature>
<feature type="region of interest" description="Disordered" evidence="1">
    <location>
        <begin position="38"/>
        <end position="78"/>
    </location>
</feature>
<keyword evidence="3" id="KW-1185">Reference proteome</keyword>
<dbReference type="PANTHER" id="PTHR22106">
    <property type="entry name" value="COILED-COIL DOMAIN-CONTAINING PROTEIN 78"/>
    <property type="match status" value="1"/>
</dbReference>
<evidence type="ECO:0000313" key="3">
    <source>
        <dbReference type="Proteomes" id="UP000623542"/>
    </source>
</evidence>
<sequence>QLPGNQDHLKVELENLKKAHEEQQQKLEERVWALQKELQEAQGAAGASRHRLAEQSAVSRGPGASSRAQGSLTEGPWPGRSPWISLSVHLQDYMDSKPGSAAGHSKAPAGRAAMRNFVDSVLREIRASYKSREEQLARAARGYKKRLKDLARKHENLLIAYGLQREQILALGSSAVDCGPAELHFSITDPELQAKGARELNRLREEKAKLEMQLQQLQR</sequence>
<reference evidence="2" key="1">
    <citation type="submission" date="2019-09" db="EMBL/GenBank/DDBJ databases">
        <title>Bird 10,000 Genomes (B10K) Project - Family phase.</title>
        <authorList>
            <person name="Zhang G."/>
        </authorList>
    </citation>
    <scope>NUCLEOTIDE SEQUENCE</scope>
    <source>
        <strain evidence="2">B10K-IZCAS-20218</strain>
        <tissue evidence="2">Blood</tissue>
    </source>
</reference>
<name>A0A851UPZ8_9PASS</name>
<proteinExistence type="predicted"/>
<accession>A0A851UPZ8</accession>
<dbReference type="EMBL" id="WBNG01002840">
    <property type="protein sequence ID" value="NXD31907.1"/>
    <property type="molecule type" value="Genomic_DNA"/>
</dbReference>
<feature type="region of interest" description="Disordered" evidence="1">
    <location>
        <begin position="1"/>
        <end position="25"/>
    </location>
</feature>
<gene>
    <name evidence="2" type="primary">Ccdc78</name>
    <name evidence="2" type="ORF">ELAFOR_R05719</name>
</gene>
<comment type="caution">
    <text evidence="2">The sequence shown here is derived from an EMBL/GenBank/DDBJ whole genome shotgun (WGS) entry which is preliminary data.</text>
</comment>
<feature type="non-terminal residue" evidence="2">
    <location>
        <position position="219"/>
    </location>
</feature>
<evidence type="ECO:0000313" key="2">
    <source>
        <dbReference type="EMBL" id="NXD31907.1"/>
    </source>
</evidence>
<dbReference type="OrthoDB" id="2113965at2759"/>
<dbReference type="InterPro" id="IPR039873">
    <property type="entry name" value="CCDC78"/>
</dbReference>
<dbReference type="Proteomes" id="UP000623542">
    <property type="component" value="Unassembled WGS sequence"/>
</dbReference>
<dbReference type="GO" id="GO:0005737">
    <property type="term" value="C:cytoplasm"/>
    <property type="evidence" value="ECO:0007669"/>
    <property type="project" value="TreeGrafter"/>
</dbReference>
<dbReference type="PANTHER" id="PTHR22106:SF5">
    <property type="entry name" value="COILED-COIL DOMAIN-CONTAINING PROTEIN 78"/>
    <property type="match status" value="1"/>
</dbReference>